<keyword evidence="1" id="KW-0472">Membrane</keyword>
<feature type="transmembrane region" description="Helical" evidence="1">
    <location>
        <begin position="20"/>
        <end position="42"/>
    </location>
</feature>
<accession>A0A3N4MTT6</accession>
<proteinExistence type="predicted"/>
<feature type="transmembrane region" description="Helical" evidence="1">
    <location>
        <begin position="78"/>
        <end position="99"/>
    </location>
</feature>
<name>A0A3N4MTT6_9NEIS</name>
<protein>
    <submittedName>
        <fullName evidence="2">Uncharacterized protein</fullName>
    </submittedName>
</protein>
<evidence type="ECO:0000256" key="1">
    <source>
        <dbReference type="SAM" id="Phobius"/>
    </source>
</evidence>
<keyword evidence="1" id="KW-0812">Transmembrane</keyword>
<keyword evidence="3" id="KW-1185">Reference proteome</keyword>
<dbReference type="RefSeq" id="WP_123804659.1">
    <property type="nucleotide sequence ID" value="NZ_RPFL01000028.1"/>
</dbReference>
<evidence type="ECO:0000313" key="2">
    <source>
        <dbReference type="EMBL" id="RPD85056.1"/>
    </source>
</evidence>
<keyword evidence="1" id="KW-1133">Transmembrane helix</keyword>
<reference evidence="2 3" key="1">
    <citation type="submission" date="2018-11" db="EMBL/GenBank/DDBJ databases">
        <title>Neisseria weixii sp. nov. isolated from the rectal contents of plateau pika (Ochotona cruzoniae).</title>
        <authorList>
            <person name="Zhang G."/>
        </authorList>
    </citation>
    <scope>NUCLEOTIDE SEQUENCE [LARGE SCALE GENOMIC DNA]</scope>
    <source>
        <strain evidence="2 3">10009</strain>
    </source>
</reference>
<comment type="caution">
    <text evidence="2">The sequence shown here is derived from an EMBL/GenBank/DDBJ whole genome shotgun (WGS) entry which is preliminary data.</text>
</comment>
<feature type="transmembrane region" description="Helical" evidence="1">
    <location>
        <begin position="48"/>
        <end position="66"/>
    </location>
</feature>
<evidence type="ECO:0000313" key="3">
    <source>
        <dbReference type="Proteomes" id="UP000272412"/>
    </source>
</evidence>
<dbReference type="Proteomes" id="UP000272412">
    <property type="component" value="Unassembled WGS sequence"/>
</dbReference>
<dbReference type="AlphaFoldDB" id="A0A3N4MTT6"/>
<gene>
    <name evidence="2" type="ORF">EGK74_09750</name>
</gene>
<sequence length="111" mass="12987">MDLLNKYLPKREESAAILEYVRNFTPIILFFSVALFTLYQAAQKDNCLLWFWGICNLIFSVFILFLNVRKFIQHVPEVYAKVIVCFTLFTLTAAIIQAFGGLYRFVYGQQQ</sequence>
<dbReference type="EMBL" id="RPFL01000028">
    <property type="protein sequence ID" value="RPD85056.1"/>
    <property type="molecule type" value="Genomic_DNA"/>
</dbReference>
<organism evidence="2 3">
    <name type="scientific">Neisseria weixii</name>
    <dbReference type="NCBI Taxonomy" id="1853276"/>
    <lineage>
        <taxon>Bacteria</taxon>
        <taxon>Pseudomonadati</taxon>
        <taxon>Pseudomonadota</taxon>
        <taxon>Betaproteobacteria</taxon>
        <taxon>Neisseriales</taxon>
        <taxon>Neisseriaceae</taxon>
        <taxon>Neisseria</taxon>
    </lineage>
</organism>